<dbReference type="InterPro" id="IPR000710">
    <property type="entry name" value="Peptidase_S6"/>
</dbReference>
<keyword evidence="12" id="KW-0720">Serine protease</keyword>
<keyword evidence="9" id="KW-0732">Signal</keyword>
<evidence type="ECO:0000256" key="11">
    <source>
        <dbReference type="ARBA" id="ARBA00022801"/>
    </source>
</evidence>
<dbReference type="GO" id="GO:0009986">
    <property type="term" value="C:cell surface"/>
    <property type="evidence" value="ECO:0007669"/>
    <property type="project" value="UniProtKB-SubCell"/>
</dbReference>
<keyword evidence="5" id="KW-1134">Transmembrane beta strand</keyword>
<evidence type="ECO:0000256" key="3">
    <source>
        <dbReference type="ARBA" id="ARBA00004571"/>
    </source>
</evidence>
<dbReference type="Gene3D" id="2.40.10.120">
    <property type="match status" value="1"/>
</dbReference>
<evidence type="ECO:0000256" key="5">
    <source>
        <dbReference type="ARBA" id="ARBA00022452"/>
    </source>
</evidence>
<feature type="domain" description="Peptidase S6" evidence="18">
    <location>
        <begin position="65"/>
        <end position="340"/>
    </location>
</feature>
<evidence type="ECO:0000256" key="7">
    <source>
        <dbReference type="ARBA" id="ARBA00022670"/>
    </source>
</evidence>
<dbReference type="GO" id="GO:0009279">
    <property type="term" value="C:cell outer membrane"/>
    <property type="evidence" value="ECO:0007669"/>
    <property type="project" value="UniProtKB-SubCell"/>
</dbReference>
<dbReference type="PROSITE" id="PS51691">
    <property type="entry name" value="PEPTIDASE_S6"/>
    <property type="match status" value="1"/>
</dbReference>
<dbReference type="GO" id="GO:0006508">
    <property type="term" value="P:proteolysis"/>
    <property type="evidence" value="ECO:0007669"/>
    <property type="project" value="UniProtKB-KW"/>
</dbReference>
<dbReference type="GO" id="GO:0004252">
    <property type="term" value="F:serine-type endopeptidase activity"/>
    <property type="evidence" value="ECO:0007669"/>
    <property type="project" value="InterPro"/>
</dbReference>
<evidence type="ECO:0000256" key="9">
    <source>
        <dbReference type="ARBA" id="ARBA00022729"/>
    </source>
</evidence>
<dbReference type="InterPro" id="IPR030396">
    <property type="entry name" value="Peptidase_S6_dom"/>
</dbReference>
<dbReference type="Pfam" id="PF02395">
    <property type="entry name" value="Peptidase_S6"/>
    <property type="match status" value="1"/>
</dbReference>
<sequence>MNKIYSLKYDHRHQLIAVSELCGGRKRGSTTATPRSASARMPIGKLSAALPLLFASLCPGIAGASYVSIDIPYQTYRDFAENKGAFQPGALGAPIHDKSGALRGRLSGDIPFIDFSSVSDDNGIATLIAPQYTAGVAHNGRHDSTRFAGATYSQIRRDVHPDYHRERDWTQEWDFDLNRLGKLATDVAPVATFPVARTSTPLLSMGDADLWTEEEKKRFPLFYRVGMGIQFVGDHPERGLDSANETIAIPPGAHKLGYAYKWATGGIVTPTWSNETFVVARGDNGLLPSFALHGDSGSPLFAWDAEHKQWVLAGVTADLKLPDDASYVYWSHLPSDFIASVFDKDNDPEVVFAAGKGPLQWSFDRAQGVGSLTQQDRQFLMHGYKKTPGLSYADANSALDFEGLDAGKNLSLRTADGTGRGEITLQDTINQGAGSLTFHDSYEVSPETDQTWMGGGIDVKESATVVWRVNGVAGDNLHKIGRGTLTIAGQGVNPGGLKVGDGKVILSQRPDAGGSVQAFDGITLSSGRAEVVLGDGRQVDPDRIQWGARGGVLNLNGNDITFNRLHANAKDHGATITNTATKTATVTINVAPVAPPTVSDYILMPIRSGTGQRGDLYKKGADYYVLKQDNFPAYSTPVSEDYWEYVGQVREVALTKANERKRAYFPGQSEFIFPGTLQGNIDVSIANPSQAVFIADGGMDLGENSFTQRQGELVFQGHPVIHAINTPDDARKLLDLGDDSVRTQSVSFDQPDWETREFAVGKLALTDTTFRLSRNATLLGDIVAERAQVILGSPLLYLNRNDGGPLGQEPLKGTSIASTDADKSRYQGKVSVGGHSTLDIHEQFAGAIDAGDSAINVFSDQATLTGYSRFTASALTLHRGAHLRGAAGWYGDSVITVADGAALTLSGNTASLPSTDIRPADYFTNGIHLLGSDASVHMAPGSHSFSDISSLTASHITLGTPAATAPPQTVYAGAVSAAQADMQANDHSRWIITGDSTLKSLRASNAILGFDDKDLTQQAFMTRANPGSALALNPPPAGTTKASYTLTVDTVAASDSVFALRVDPTSGEHDQLTVSTQLDGSGNRLRITDFGIPRSGAATQARETLLVSAPSSTPADLFTLEQAFANVDVADTPAQGNPWLGGLAVSHDADQRQWRLISLRSDAPWRLTQDRQFDLLHLPTAGRVELSQPGADWTPHTLQTDTLIASGVHFALSARPQSGESDSILITTVAQGGDNSLDLTLLVHDPVPPDSSGALLLAAAPVTTADSYFKPGSVTQGLTVYTPNLEIVSNGTLKKWQLAYKGRPEALPPGETPTPGDAPTTPLPGDAGGGDKAEPPLGTGSTDTPPGADATGPADNPADTGSTGPADTPTDTGSTGPADTPTDTGSTGPADNPADTGVTGPVDTPTDTGSTGPAAPQAEKEPGLDPTPVGTPDTGTAARGTGGLSLFTPFSLRLSDLDALQSRGGIIDRLQQSGITANDDTIKQITSVRRQILRTSVLASLPKVAFVLETNQLNKRLGDVRQLNEQAGLWFKTSQGQADYEQLHLKHTTLQLGLDRKLGRQLYGVMGSYTQGSARGEGDLSEKHTTGGIGVYYAWINENGPFIDVVAKYLKTRQAYHLPANLNIDGQDARSTSLLASVQAGWRQNLFNGRAFVEPSIEVATGRASAYTLHGADNSVDVRINASTPIYAKIGAAAGLTLESDEQHALTLSAGLFRLQNLRRGGSVEILNNSVPGDRLSNPMADDSRYLVNVSLNARLSPNWRVYSQVESSFAGKLKHDYSGQVGVRYQF</sequence>
<dbReference type="NCBIfam" id="TIGR01414">
    <property type="entry name" value="autotrans_barl"/>
    <property type="match status" value="1"/>
</dbReference>
<proteinExistence type="predicted"/>
<name>A0A7T4B0B4_9BURK</name>
<protein>
    <submittedName>
        <fullName evidence="19">Autotransporter outer membrane beta-barrel domain-containing protein</fullName>
    </submittedName>
</protein>
<organism evidence="19 20">
    <name type="scientific">Achromobacter deleyi</name>
    <dbReference type="NCBI Taxonomy" id="1353891"/>
    <lineage>
        <taxon>Bacteria</taxon>
        <taxon>Pseudomonadati</taxon>
        <taxon>Pseudomonadota</taxon>
        <taxon>Betaproteobacteria</taxon>
        <taxon>Burkholderiales</taxon>
        <taxon>Alcaligenaceae</taxon>
        <taxon>Achromobacter</taxon>
    </lineage>
</organism>
<evidence type="ECO:0000259" key="18">
    <source>
        <dbReference type="PROSITE" id="PS51691"/>
    </source>
</evidence>
<keyword evidence="13" id="KW-0472">Membrane</keyword>
<evidence type="ECO:0000259" key="17">
    <source>
        <dbReference type="PROSITE" id="PS51208"/>
    </source>
</evidence>
<keyword evidence="14" id="KW-0865">Zymogen</keyword>
<dbReference type="InterPro" id="IPR006315">
    <property type="entry name" value="OM_autotransptr_brl_dom"/>
</dbReference>
<keyword evidence="7" id="KW-0645">Protease</keyword>
<evidence type="ECO:0000256" key="15">
    <source>
        <dbReference type="ARBA" id="ARBA00023237"/>
    </source>
</evidence>
<dbReference type="SUPFAM" id="SSF103515">
    <property type="entry name" value="Autotransporter"/>
    <property type="match status" value="1"/>
</dbReference>
<dbReference type="RefSeq" id="WP_198483769.1">
    <property type="nucleotide sequence ID" value="NZ_CP065997.1"/>
</dbReference>
<comment type="subcellular location">
    <subcellularLocation>
        <location evidence="3">Cell outer membrane</location>
        <topology evidence="3">Multi-pass membrane protein</topology>
    </subcellularLocation>
    <subcellularLocation>
        <location evidence="1">Cell surface</location>
    </subcellularLocation>
    <subcellularLocation>
        <location evidence="2">Periplasm</location>
    </subcellularLocation>
    <subcellularLocation>
        <location evidence="4">Secreted</location>
    </subcellularLocation>
</comment>
<dbReference type="Gene3D" id="2.40.128.130">
    <property type="entry name" value="Autotransporter beta-domain"/>
    <property type="match status" value="1"/>
</dbReference>
<accession>A0A7T4B0B4</accession>
<evidence type="ECO:0000313" key="20">
    <source>
        <dbReference type="Proteomes" id="UP000595231"/>
    </source>
</evidence>
<dbReference type="EMBL" id="CP065997">
    <property type="protein sequence ID" value="QQB33373.1"/>
    <property type="molecule type" value="Genomic_DNA"/>
</dbReference>
<evidence type="ECO:0000256" key="6">
    <source>
        <dbReference type="ARBA" id="ARBA00022525"/>
    </source>
</evidence>
<keyword evidence="8" id="KW-0812">Transmembrane</keyword>
<reference evidence="19 20" key="1">
    <citation type="submission" date="2020-12" db="EMBL/GenBank/DDBJ databases">
        <title>FDA dAtabase for Regulatory Grade micrObial Sequences (FDA-ARGOS): Supporting development and validation of Infectious Disease Dx tests.</title>
        <authorList>
            <person name="Sproer C."/>
            <person name="Gronow S."/>
            <person name="Severitt S."/>
            <person name="Schroder I."/>
            <person name="Tallon L."/>
            <person name="Sadzewicz L."/>
            <person name="Zhao X."/>
            <person name="Boylan J."/>
            <person name="Ott S."/>
            <person name="Bowen H."/>
            <person name="Vavikolanu K."/>
            <person name="Mehta A."/>
            <person name="Aluvathingal J."/>
            <person name="Nadendla S."/>
            <person name="Lowell S."/>
            <person name="Myers T."/>
            <person name="Yan Y."/>
            <person name="Sichtig H."/>
        </authorList>
    </citation>
    <scope>NUCLEOTIDE SEQUENCE [LARGE SCALE GENOMIC DNA]</scope>
    <source>
        <strain evidence="19 20">FDAARGOS_1050</strain>
    </source>
</reference>
<keyword evidence="10" id="KW-0574">Periplasm</keyword>
<evidence type="ECO:0000256" key="12">
    <source>
        <dbReference type="ARBA" id="ARBA00022825"/>
    </source>
</evidence>
<dbReference type="Gene3D" id="2.160.20.20">
    <property type="match status" value="1"/>
</dbReference>
<feature type="domain" description="Autotransporter" evidence="17">
    <location>
        <begin position="1522"/>
        <end position="1788"/>
    </location>
</feature>
<dbReference type="InterPro" id="IPR057393">
    <property type="entry name" value="PIC_HAP1_IgA0_b-sol2"/>
</dbReference>
<feature type="compositionally biased region" description="Low complexity" evidence="16">
    <location>
        <begin position="1424"/>
        <end position="1436"/>
    </location>
</feature>
<evidence type="ECO:0000256" key="4">
    <source>
        <dbReference type="ARBA" id="ARBA00004613"/>
    </source>
</evidence>
<dbReference type="SMART" id="SM00869">
    <property type="entry name" value="Autotransporter"/>
    <property type="match status" value="1"/>
</dbReference>
<evidence type="ECO:0000313" key="19">
    <source>
        <dbReference type="EMBL" id="QQB33373.1"/>
    </source>
</evidence>
<dbReference type="GO" id="GO:0005576">
    <property type="term" value="C:extracellular region"/>
    <property type="evidence" value="ECO:0007669"/>
    <property type="project" value="UniProtKB-SubCell"/>
</dbReference>
<dbReference type="GO" id="GO:0042597">
    <property type="term" value="C:periplasmic space"/>
    <property type="evidence" value="ECO:0007669"/>
    <property type="project" value="UniProtKB-SubCell"/>
</dbReference>
<evidence type="ECO:0000256" key="2">
    <source>
        <dbReference type="ARBA" id="ARBA00004418"/>
    </source>
</evidence>
<dbReference type="Proteomes" id="UP000595231">
    <property type="component" value="Chromosome"/>
</dbReference>
<dbReference type="InterPro" id="IPR005546">
    <property type="entry name" value="Autotransporte_beta"/>
</dbReference>
<dbReference type="PRINTS" id="PR00921">
    <property type="entry name" value="IGASERPTASE"/>
</dbReference>
<dbReference type="InterPro" id="IPR036709">
    <property type="entry name" value="Autotransporte_beta_dom_sf"/>
</dbReference>
<dbReference type="Pfam" id="PF24078">
    <property type="entry name" value="Beta-sol_PIC_HAP1_IgA0_2nd"/>
    <property type="match status" value="1"/>
</dbReference>
<dbReference type="InterPro" id="IPR012332">
    <property type="entry name" value="Autotransporter_pectin_lyase_C"/>
</dbReference>
<feature type="region of interest" description="Disordered" evidence="16">
    <location>
        <begin position="1303"/>
        <end position="1442"/>
    </location>
</feature>
<evidence type="ECO:0000256" key="14">
    <source>
        <dbReference type="ARBA" id="ARBA00023145"/>
    </source>
</evidence>
<keyword evidence="6" id="KW-0964">Secreted</keyword>
<keyword evidence="11" id="KW-0378">Hydrolase</keyword>
<gene>
    <name evidence="19" type="ORF">I6I07_22395</name>
</gene>
<evidence type="ECO:0000256" key="13">
    <source>
        <dbReference type="ARBA" id="ARBA00023136"/>
    </source>
</evidence>
<dbReference type="PROSITE" id="PS51208">
    <property type="entry name" value="AUTOTRANSPORTER"/>
    <property type="match status" value="1"/>
</dbReference>
<dbReference type="SUPFAM" id="SSF51126">
    <property type="entry name" value="Pectin lyase-like"/>
    <property type="match status" value="1"/>
</dbReference>
<evidence type="ECO:0000256" key="16">
    <source>
        <dbReference type="SAM" id="MobiDB-lite"/>
    </source>
</evidence>
<dbReference type="InterPro" id="IPR011050">
    <property type="entry name" value="Pectin_lyase_fold/virulence"/>
</dbReference>
<evidence type="ECO:0000256" key="10">
    <source>
        <dbReference type="ARBA" id="ARBA00022764"/>
    </source>
</evidence>
<evidence type="ECO:0000256" key="8">
    <source>
        <dbReference type="ARBA" id="ARBA00022692"/>
    </source>
</evidence>
<feature type="compositionally biased region" description="Polar residues" evidence="16">
    <location>
        <begin position="1359"/>
        <end position="1389"/>
    </location>
</feature>
<keyword evidence="15" id="KW-0998">Cell outer membrane</keyword>
<evidence type="ECO:0000256" key="1">
    <source>
        <dbReference type="ARBA" id="ARBA00004241"/>
    </source>
</evidence>